<evidence type="ECO:0000313" key="2">
    <source>
        <dbReference type="EMBL" id="GAL94536.1"/>
    </source>
</evidence>
<evidence type="ECO:0000313" key="3">
    <source>
        <dbReference type="Proteomes" id="UP000030321"/>
    </source>
</evidence>
<feature type="domain" description="2Fe-2S ferredoxin-type" evidence="1">
    <location>
        <begin position="3"/>
        <end position="77"/>
    </location>
</feature>
<dbReference type="EMBL" id="BBPA01000057">
    <property type="protein sequence ID" value="GAL94536.1"/>
    <property type="molecule type" value="Genomic_DNA"/>
</dbReference>
<comment type="caution">
    <text evidence="2">The sequence shown here is derived from an EMBL/GenBank/DDBJ whole genome shotgun (WGS) entry which is preliminary data.</text>
</comment>
<proteinExistence type="predicted"/>
<dbReference type="GO" id="GO:0051536">
    <property type="term" value="F:iron-sulfur cluster binding"/>
    <property type="evidence" value="ECO:0007669"/>
    <property type="project" value="InterPro"/>
</dbReference>
<dbReference type="GeneID" id="66707871"/>
<dbReference type="CDD" id="cd00207">
    <property type="entry name" value="fer2"/>
    <property type="match status" value="1"/>
</dbReference>
<protein>
    <submittedName>
        <fullName evidence="2">Ferredoxin</fullName>
    </submittedName>
</protein>
<sequence length="79" mass="8477">MTIAVRFLPDDIIIEAETGELLLDVAKKAGIDIPTGCLMGSCHACEVELDDGTQICSCITGIPGDRDSLTVHLYSDPLW</sequence>
<dbReference type="InterPro" id="IPR001041">
    <property type="entry name" value="2Fe-2S_ferredoxin-type"/>
</dbReference>
<dbReference type="InterPro" id="IPR012675">
    <property type="entry name" value="Beta-grasp_dom_sf"/>
</dbReference>
<dbReference type="InterPro" id="IPR036010">
    <property type="entry name" value="2Fe-2S_ferredoxin-like_sf"/>
</dbReference>
<dbReference type="SUPFAM" id="SSF54292">
    <property type="entry name" value="2Fe-2S ferredoxin-like"/>
    <property type="match status" value="1"/>
</dbReference>
<name>A0A0A1VZ42_MICAE</name>
<dbReference type="PROSITE" id="PS51085">
    <property type="entry name" value="2FE2S_FER_2"/>
    <property type="match status" value="1"/>
</dbReference>
<evidence type="ECO:0000259" key="1">
    <source>
        <dbReference type="PROSITE" id="PS51085"/>
    </source>
</evidence>
<organism evidence="2 3">
    <name type="scientific">Microcystis aeruginosa NIES-44</name>
    <dbReference type="NCBI Taxonomy" id="449439"/>
    <lineage>
        <taxon>Bacteria</taxon>
        <taxon>Bacillati</taxon>
        <taxon>Cyanobacteriota</taxon>
        <taxon>Cyanophyceae</taxon>
        <taxon>Oscillatoriophycideae</taxon>
        <taxon>Chroococcales</taxon>
        <taxon>Microcystaceae</taxon>
        <taxon>Microcystis</taxon>
    </lineage>
</organism>
<reference evidence="3" key="1">
    <citation type="journal article" date="2015" name="Genome">
        <title>Whole Genome Sequence of the Non-Microcystin-Producing Microcystis aeruginosa Strain NIES-44.</title>
        <authorList>
            <person name="Okano K."/>
            <person name="Miyata N."/>
            <person name="Ozaki Y."/>
        </authorList>
    </citation>
    <scope>NUCLEOTIDE SEQUENCE [LARGE SCALE GENOMIC DNA]</scope>
    <source>
        <strain evidence="3">NIES-44</strain>
    </source>
</reference>
<dbReference type="Proteomes" id="UP000030321">
    <property type="component" value="Unassembled WGS sequence"/>
</dbReference>
<accession>A0A0A1VZ42</accession>
<dbReference type="RefSeq" id="WP_002775208.1">
    <property type="nucleotide sequence ID" value="NZ_BBPA01000057.1"/>
</dbReference>
<dbReference type="AlphaFoldDB" id="A0A0A1VZ42"/>
<gene>
    <name evidence="2" type="ORF">N44_03116</name>
</gene>
<dbReference type="Pfam" id="PF00111">
    <property type="entry name" value="Fer2"/>
    <property type="match status" value="1"/>
</dbReference>
<dbReference type="Gene3D" id="3.10.20.30">
    <property type="match status" value="1"/>
</dbReference>